<dbReference type="GO" id="GO:0008939">
    <property type="term" value="F:nicotinate-nucleotide-dimethylbenzimidazole phosphoribosyltransferase activity"/>
    <property type="evidence" value="ECO:0007669"/>
    <property type="project" value="UniProtKB-EC"/>
</dbReference>
<protein>
    <submittedName>
        <fullName evidence="1">Nicotinate-nucleotide--dimethylbenzimidazole phosphoribosyltransferase</fullName>
        <ecNumber evidence="1">2.4.2.21</ecNumber>
    </submittedName>
</protein>
<proteinExistence type="predicted"/>
<gene>
    <name evidence="1" type="primary">cobT</name>
    <name evidence="1" type="ORF">H480_11035</name>
</gene>
<dbReference type="RefSeq" id="WP_003071934.1">
    <property type="nucleotide sequence ID" value="NZ_AOUO01000132.1"/>
</dbReference>
<dbReference type="AlphaFoldDB" id="R1IDP8"/>
<evidence type="ECO:0000313" key="1">
    <source>
        <dbReference type="EMBL" id="EOD68499.1"/>
    </source>
</evidence>
<dbReference type="SUPFAM" id="SSF52733">
    <property type="entry name" value="Nicotinate mononucleotide:5,6-dimethylbenzimidazole phosphoribosyltransferase (CobT)"/>
    <property type="match status" value="1"/>
</dbReference>
<dbReference type="InterPro" id="IPR036087">
    <property type="entry name" value="Nict_dMeBzImd_PRibTrfase_sf"/>
</dbReference>
<dbReference type="InterPro" id="IPR003200">
    <property type="entry name" value="Nict_dMeBzImd_PRibTrfase"/>
</dbReference>
<dbReference type="Proteomes" id="UP000014139">
    <property type="component" value="Unassembled WGS sequence"/>
</dbReference>
<comment type="caution">
    <text evidence="1">The sequence shown here is derived from an EMBL/GenBank/DDBJ whole genome shotgun (WGS) entry which is preliminary data.</text>
</comment>
<dbReference type="EMBL" id="AOUO01000132">
    <property type="protein sequence ID" value="EOD68499.1"/>
    <property type="molecule type" value="Genomic_DNA"/>
</dbReference>
<accession>R1IDP8</accession>
<name>R1IDP8_9PSEU</name>
<keyword evidence="1" id="KW-0328">Glycosyltransferase</keyword>
<feature type="non-terminal residue" evidence="1">
    <location>
        <position position="1"/>
    </location>
</feature>
<dbReference type="EC" id="2.4.2.21" evidence="1"/>
<organism evidence="1 2">
    <name type="scientific">Amycolatopsis vancoresmycina DSM 44592</name>
    <dbReference type="NCBI Taxonomy" id="1292037"/>
    <lineage>
        <taxon>Bacteria</taxon>
        <taxon>Bacillati</taxon>
        <taxon>Actinomycetota</taxon>
        <taxon>Actinomycetes</taxon>
        <taxon>Pseudonocardiales</taxon>
        <taxon>Pseudonocardiaceae</taxon>
        <taxon>Amycolatopsis</taxon>
    </lineage>
</organism>
<reference evidence="1 2" key="1">
    <citation type="submission" date="2013-02" db="EMBL/GenBank/DDBJ databases">
        <title>Draft genome sequence of Amycolatopsis vancoresmycina strain DSM 44592T.</title>
        <authorList>
            <person name="Kumar S."/>
            <person name="Kaur N."/>
            <person name="Kaur C."/>
            <person name="Raghava G.P.S."/>
            <person name="Mayilraj S."/>
        </authorList>
    </citation>
    <scope>NUCLEOTIDE SEQUENCE [LARGE SCALE GENOMIC DNA]</scope>
    <source>
        <strain evidence="1 2">DSM 44592</strain>
    </source>
</reference>
<sequence length="60" mass="6014">ALALEHLDLGPLLVLDVRLGEGTGAVTALPLLMMAARVLAETATHEQAGVSGPLITAPAS</sequence>
<keyword evidence="1" id="KW-0808">Transferase</keyword>
<keyword evidence="2" id="KW-1185">Reference proteome</keyword>
<dbReference type="Gene3D" id="3.40.50.10210">
    <property type="match status" value="1"/>
</dbReference>
<evidence type="ECO:0000313" key="2">
    <source>
        <dbReference type="Proteomes" id="UP000014139"/>
    </source>
</evidence>
<dbReference type="Pfam" id="PF02277">
    <property type="entry name" value="DBI_PRT"/>
    <property type="match status" value="1"/>
</dbReference>